<name>A0A845HY24_9BURK</name>
<dbReference type="Proteomes" id="UP000444316">
    <property type="component" value="Unassembled WGS sequence"/>
</dbReference>
<reference evidence="1" key="1">
    <citation type="submission" date="2019-12" db="EMBL/GenBank/DDBJ databases">
        <title>Novel species isolated from a subtropical stream in China.</title>
        <authorList>
            <person name="Lu H."/>
        </authorList>
    </citation>
    <scope>NUCLEOTIDE SEQUENCE [LARGE SCALE GENOMIC DNA]</scope>
    <source>
        <strain evidence="1">FT93W</strain>
    </source>
</reference>
<dbReference type="RefSeq" id="WP_161035322.1">
    <property type="nucleotide sequence ID" value="NZ_WWCL01000002.1"/>
</dbReference>
<keyword evidence="2" id="KW-1185">Reference proteome</keyword>
<protein>
    <submittedName>
        <fullName evidence="1">Uncharacterized protein</fullName>
    </submittedName>
</protein>
<sequence>MHIANAIETSRLAALIAEPIGVETADMAPETLRRIQLFRGLILRVKHSFIWTMAPHTAARLERTGFLLKAFADYGADSPLSAFEGTQRARTRRFLEYLCQAEFPVDVRVSGVARHELHLISADTQSIARPKVHIAATPGSRFRFARDLTVEPYDAPPDQAEGAALCPNSCATVLGLYLPGQYRLVQGAAMIAALSRAWANDRASACIPAGASAYSSDLAPFLESLCADGYITMERIWKT</sequence>
<accession>A0A845HY24</accession>
<evidence type="ECO:0000313" key="1">
    <source>
        <dbReference type="EMBL" id="MYN45772.1"/>
    </source>
</evidence>
<organism evidence="1 2">
    <name type="scientific">Duganella fentianensis</name>
    <dbReference type="NCBI Taxonomy" id="2692177"/>
    <lineage>
        <taxon>Bacteria</taxon>
        <taxon>Pseudomonadati</taxon>
        <taxon>Pseudomonadota</taxon>
        <taxon>Betaproteobacteria</taxon>
        <taxon>Burkholderiales</taxon>
        <taxon>Oxalobacteraceae</taxon>
        <taxon>Telluria group</taxon>
        <taxon>Duganella</taxon>
    </lineage>
</organism>
<evidence type="ECO:0000313" key="2">
    <source>
        <dbReference type="Proteomes" id="UP000444316"/>
    </source>
</evidence>
<comment type="caution">
    <text evidence="1">The sequence shown here is derived from an EMBL/GenBank/DDBJ whole genome shotgun (WGS) entry which is preliminary data.</text>
</comment>
<dbReference type="EMBL" id="WWCL01000002">
    <property type="protein sequence ID" value="MYN45772.1"/>
    <property type="molecule type" value="Genomic_DNA"/>
</dbReference>
<gene>
    <name evidence="1" type="ORF">GTP23_12015</name>
</gene>
<proteinExistence type="predicted"/>
<dbReference type="AlphaFoldDB" id="A0A845HY24"/>